<proteinExistence type="inferred from homology"/>
<dbReference type="InterPro" id="IPR001314">
    <property type="entry name" value="Peptidase_S1A"/>
</dbReference>
<reference evidence="5 6" key="1">
    <citation type="journal article" date="2024" name="bioRxiv">
        <title>A reference genome for Trichogramma kaykai: A tiny desert-dwelling parasitoid wasp with competing sex-ratio distorters.</title>
        <authorList>
            <person name="Culotta J."/>
            <person name="Lindsey A.R."/>
        </authorList>
    </citation>
    <scope>NUCLEOTIDE SEQUENCE [LARGE SCALE GENOMIC DNA]</scope>
    <source>
        <strain evidence="5 6">KSX58</strain>
    </source>
</reference>
<dbReference type="PANTHER" id="PTHR24256">
    <property type="entry name" value="TRYPTASE-RELATED"/>
    <property type="match status" value="1"/>
</dbReference>
<dbReference type="PROSITE" id="PS00135">
    <property type="entry name" value="TRYPSIN_SER"/>
    <property type="match status" value="1"/>
</dbReference>
<dbReference type="InterPro" id="IPR051487">
    <property type="entry name" value="Ser/Thr_Proteases_Immune/Dev"/>
</dbReference>
<name>A0ABD2WVP6_9HYME</name>
<keyword evidence="1" id="KW-1015">Disulfide bond</keyword>
<feature type="chain" id="PRO_5044844560" description="Peptidase S1 domain-containing protein" evidence="3">
    <location>
        <begin position="22"/>
        <end position="237"/>
    </location>
</feature>
<dbReference type="Proteomes" id="UP001627154">
    <property type="component" value="Unassembled WGS sequence"/>
</dbReference>
<sequence length="237" mass="25753">MKTNLLLSVLLNSCLIYIVTSVASTTDLSNKTSGIYRAVQKISIPSSYGYEEGEIYDDIAILRLKHPLPLGDHETLGAVQLPNVDEYLPPGKFDGSIAGFGTNSQILNTITGELESNPPVPYLKYARGVINAPNESYQCDSGEICFEPYGLSNGHLEGPCQGDSGGPLVIHGSNILVGIDSYSRNVTCGIRNTFTRVSEYLDFIKMVLDGNIDETVVPVELTLDAEDHHPNIPLCEF</sequence>
<dbReference type="PRINTS" id="PR00722">
    <property type="entry name" value="CHYMOTRYPSIN"/>
</dbReference>
<evidence type="ECO:0000256" key="1">
    <source>
        <dbReference type="ARBA" id="ARBA00023157"/>
    </source>
</evidence>
<comment type="similarity">
    <text evidence="2">Belongs to the peptidase S1 family. CLIP subfamily.</text>
</comment>
<organism evidence="5 6">
    <name type="scientific">Trichogramma kaykai</name>
    <dbReference type="NCBI Taxonomy" id="54128"/>
    <lineage>
        <taxon>Eukaryota</taxon>
        <taxon>Metazoa</taxon>
        <taxon>Ecdysozoa</taxon>
        <taxon>Arthropoda</taxon>
        <taxon>Hexapoda</taxon>
        <taxon>Insecta</taxon>
        <taxon>Pterygota</taxon>
        <taxon>Neoptera</taxon>
        <taxon>Endopterygota</taxon>
        <taxon>Hymenoptera</taxon>
        <taxon>Apocrita</taxon>
        <taxon>Proctotrupomorpha</taxon>
        <taxon>Chalcidoidea</taxon>
        <taxon>Trichogrammatidae</taxon>
        <taxon>Trichogramma</taxon>
    </lineage>
</organism>
<accession>A0ABD2WVP6</accession>
<keyword evidence="3" id="KW-0732">Signal</keyword>
<evidence type="ECO:0000256" key="3">
    <source>
        <dbReference type="SAM" id="SignalP"/>
    </source>
</evidence>
<gene>
    <name evidence="5" type="ORF">TKK_009170</name>
</gene>
<protein>
    <recommendedName>
        <fullName evidence="4">Peptidase S1 domain-containing protein</fullName>
    </recommendedName>
</protein>
<dbReference type="InterPro" id="IPR001254">
    <property type="entry name" value="Trypsin_dom"/>
</dbReference>
<dbReference type="InterPro" id="IPR043504">
    <property type="entry name" value="Peptidase_S1_PA_chymotrypsin"/>
</dbReference>
<dbReference type="InterPro" id="IPR009003">
    <property type="entry name" value="Peptidase_S1_PA"/>
</dbReference>
<dbReference type="EMBL" id="JBJJXI010000067">
    <property type="protein sequence ID" value="KAL3397146.1"/>
    <property type="molecule type" value="Genomic_DNA"/>
</dbReference>
<dbReference type="SMART" id="SM00020">
    <property type="entry name" value="Tryp_SPc"/>
    <property type="match status" value="1"/>
</dbReference>
<dbReference type="SUPFAM" id="SSF50494">
    <property type="entry name" value="Trypsin-like serine proteases"/>
    <property type="match status" value="1"/>
</dbReference>
<dbReference type="Pfam" id="PF00089">
    <property type="entry name" value="Trypsin"/>
    <property type="match status" value="1"/>
</dbReference>
<evidence type="ECO:0000256" key="2">
    <source>
        <dbReference type="ARBA" id="ARBA00024195"/>
    </source>
</evidence>
<dbReference type="AlphaFoldDB" id="A0ABD2WVP6"/>
<evidence type="ECO:0000313" key="5">
    <source>
        <dbReference type="EMBL" id="KAL3397146.1"/>
    </source>
</evidence>
<evidence type="ECO:0000259" key="4">
    <source>
        <dbReference type="PROSITE" id="PS50240"/>
    </source>
</evidence>
<dbReference type="InterPro" id="IPR033116">
    <property type="entry name" value="TRYPSIN_SER"/>
</dbReference>
<dbReference type="PROSITE" id="PS50240">
    <property type="entry name" value="TRYPSIN_DOM"/>
    <property type="match status" value="1"/>
</dbReference>
<feature type="signal peptide" evidence="3">
    <location>
        <begin position="1"/>
        <end position="21"/>
    </location>
</feature>
<evidence type="ECO:0000313" key="6">
    <source>
        <dbReference type="Proteomes" id="UP001627154"/>
    </source>
</evidence>
<keyword evidence="6" id="KW-1185">Reference proteome</keyword>
<comment type="caution">
    <text evidence="5">The sequence shown here is derived from an EMBL/GenBank/DDBJ whole genome shotgun (WGS) entry which is preliminary data.</text>
</comment>
<dbReference type="Gene3D" id="2.40.10.10">
    <property type="entry name" value="Trypsin-like serine proteases"/>
    <property type="match status" value="1"/>
</dbReference>
<feature type="domain" description="Peptidase S1" evidence="4">
    <location>
        <begin position="14"/>
        <end position="209"/>
    </location>
</feature>